<reference evidence="2" key="1">
    <citation type="submission" date="2014-09" db="EMBL/GenBank/DDBJ databases">
        <authorList>
            <person name="Magalhaes I.L.F."/>
            <person name="Oliveira U."/>
            <person name="Santos F.R."/>
            <person name="Vidigal T.H.D.A."/>
            <person name="Brescovit A.D."/>
            <person name="Santos A.J."/>
        </authorList>
    </citation>
    <scope>NUCLEOTIDE SEQUENCE</scope>
    <source>
        <tissue evidence="2">Shoot tissue taken approximately 20 cm above the soil surface</tissue>
    </source>
</reference>
<organism evidence="2">
    <name type="scientific">Arundo donax</name>
    <name type="common">Giant reed</name>
    <name type="synonym">Donax arundinaceus</name>
    <dbReference type="NCBI Taxonomy" id="35708"/>
    <lineage>
        <taxon>Eukaryota</taxon>
        <taxon>Viridiplantae</taxon>
        <taxon>Streptophyta</taxon>
        <taxon>Embryophyta</taxon>
        <taxon>Tracheophyta</taxon>
        <taxon>Spermatophyta</taxon>
        <taxon>Magnoliopsida</taxon>
        <taxon>Liliopsida</taxon>
        <taxon>Poales</taxon>
        <taxon>Poaceae</taxon>
        <taxon>PACMAD clade</taxon>
        <taxon>Arundinoideae</taxon>
        <taxon>Arundineae</taxon>
        <taxon>Arundo</taxon>
    </lineage>
</organism>
<accession>A0A0A9AWI4</accession>
<protein>
    <submittedName>
        <fullName evidence="2">Uncharacterized protein</fullName>
    </submittedName>
</protein>
<feature type="region of interest" description="Disordered" evidence="1">
    <location>
        <begin position="1"/>
        <end position="50"/>
    </location>
</feature>
<reference evidence="2" key="2">
    <citation type="journal article" date="2015" name="Data Brief">
        <title>Shoot transcriptome of the giant reed, Arundo donax.</title>
        <authorList>
            <person name="Barrero R.A."/>
            <person name="Guerrero F.D."/>
            <person name="Moolhuijzen P."/>
            <person name="Goolsby J.A."/>
            <person name="Tidwell J."/>
            <person name="Bellgard S.E."/>
            <person name="Bellgard M.I."/>
        </authorList>
    </citation>
    <scope>NUCLEOTIDE SEQUENCE</scope>
    <source>
        <tissue evidence="2">Shoot tissue taken approximately 20 cm above the soil surface</tissue>
    </source>
</reference>
<dbReference type="EMBL" id="GBRH01243672">
    <property type="protein sequence ID" value="JAD54223.1"/>
    <property type="molecule type" value="Transcribed_RNA"/>
</dbReference>
<evidence type="ECO:0000313" key="2">
    <source>
        <dbReference type="EMBL" id="JAD54223.1"/>
    </source>
</evidence>
<name>A0A0A9AWI4_ARUDO</name>
<proteinExistence type="predicted"/>
<dbReference type="AlphaFoldDB" id="A0A0A9AWI4"/>
<sequence>MNSAQGDEQYPLPPSVSKASGEHGPVGVNSTTRARINSRPRVNSVPLELR</sequence>
<evidence type="ECO:0000256" key="1">
    <source>
        <dbReference type="SAM" id="MobiDB-lite"/>
    </source>
</evidence>